<gene>
    <name evidence="1" type="ORF">FC49_GL001103</name>
</gene>
<dbReference type="InterPro" id="IPR022259">
    <property type="entry name" value="Acessory_Sec_prot_Asp3"/>
</dbReference>
<sequence>MSDKFINQVYWDSGAQAYYTGSQISSSPKQRIHFANRLMEPSASIIKWESTTSYQAAKMVPALPILQANHRYRLVAGLTTEPEQAVLLRLEFFNLQGERIKKLEFYNGNHQFVYPVGAFSYALSLINAGATALEFSRLQIADVQTPPAAFDDLWLQEPRPSAGDNQELFVLLVQDGKHSRTSRPDLGPTFEHVSYQLVNIAWQYDGDLVEELSPLLARQTKHLHLVSTTPATDQAVAKLCALHPAVRGLVTDQFSDPDLAHYQWTGNADWYSPEVSEPDWLAIGRAIQQQRKEG</sequence>
<evidence type="ECO:0000313" key="1">
    <source>
        <dbReference type="EMBL" id="KRM14433.1"/>
    </source>
</evidence>
<dbReference type="RefSeq" id="WP_056984735.1">
    <property type="nucleotide sequence ID" value="NZ_AZGE01000029.1"/>
</dbReference>
<comment type="caution">
    <text evidence="1">The sequence shown here is derived from an EMBL/GenBank/DDBJ whole genome shotgun (WGS) entry which is preliminary data.</text>
</comment>
<protein>
    <submittedName>
        <fullName evidence="1">Accessory sec system protein asp3</fullName>
    </submittedName>
</protein>
<dbReference type="Proteomes" id="UP000050973">
    <property type="component" value="Unassembled WGS sequence"/>
</dbReference>
<organism evidence="1 2">
    <name type="scientific">Limosilactobacillus oris DSM 4864</name>
    <dbReference type="NCBI Taxonomy" id="1423779"/>
    <lineage>
        <taxon>Bacteria</taxon>
        <taxon>Bacillati</taxon>
        <taxon>Bacillota</taxon>
        <taxon>Bacilli</taxon>
        <taxon>Lactobacillales</taxon>
        <taxon>Lactobacillaceae</taxon>
        <taxon>Limosilactobacillus</taxon>
    </lineage>
</organism>
<dbReference type="AlphaFoldDB" id="A0A0R1W971"/>
<dbReference type="NCBIfam" id="TIGR03711">
    <property type="entry name" value="acc_sec_asp3"/>
    <property type="match status" value="1"/>
</dbReference>
<dbReference type="EMBL" id="AZGE01000029">
    <property type="protein sequence ID" value="KRM14433.1"/>
    <property type="molecule type" value="Genomic_DNA"/>
</dbReference>
<evidence type="ECO:0000313" key="2">
    <source>
        <dbReference type="Proteomes" id="UP000050973"/>
    </source>
</evidence>
<name>A0A0R1W971_9LACO</name>
<dbReference type="Pfam" id="PF15432">
    <property type="entry name" value="Sec-ASP3"/>
    <property type="match status" value="1"/>
</dbReference>
<proteinExistence type="predicted"/>
<dbReference type="GO" id="GO:0015031">
    <property type="term" value="P:protein transport"/>
    <property type="evidence" value="ECO:0007669"/>
    <property type="project" value="InterPro"/>
</dbReference>
<dbReference type="PATRIC" id="fig|1423779.3.peg.1137"/>
<accession>A0A0R1W971</accession>
<reference evidence="1 2" key="1">
    <citation type="journal article" date="2015" name="Genome Announc.">
        <title>Expanding the biotechnology potential of lactobacilli through comparative genomics of 213 strains and associated genera.</title>
        <authorList>
            <person name="Sun Z."/>
            <person name="Harris H.M."/>
            <person name="McCann A."/>
            <person name="Guo C."/>
            <person name="Argimon S."/>
            <person name="Zhang W."/>
            <person name="Yang X."/>
            <person name="Jeffery I.B."/>
            <person name="Cooney J.C."/>
            <person name="Kagawa T.F."/>
            <person name="Liu W."/>
            <person name="Song Y."/>
            <person name="Salvetti E."/>
            <person name="Wrobel A."/>
            <person name="Rasinkangas P."/>
            <person name="Parkhill J."/>
            <person name="Rea M.C."/>
            <person name="O'Sullivan O."/>
            <person name="Ritari J."/>
            <person name="Douillard F.P."/>
            <person name="Paul Ross R."/>
            <person name="Yang R."/>
            <person name="Briner A.E."/>
            <person name="Felis G.E."/>
            <person name="de Vos W.M."/>
            <person name="Barrangou R."/>
            <person name="Klaenhammer T.R."/>
            <person name="Caufield P.W."/>
            <person name="Cui Y."/>
            <person name="Zhang H."/>
            <person name="O'Toole P.W."/>
        </authorList>
    </citation>
    <scope>NUCLEOTIDE SEQUENCE [LARGE SCALE GENOMIC DNA]</scope>
    <source>
        <strain evidence="1 2">DSM 4864</strain>
    </source>
</reference>